<evidence type="ECO:0000256" key="7">
    <source>
        <dbReference type="ARBA" id="ARBA00023136"/>
    </source>
</evidence>
<evidence type="ECO:0000259" key="9">
    <source>
        <dbReference type="Pfam" id="PF01769"/>
    </source>
</evidence>
<comment type="caution">
    <text evidence="10">The sequence shown here is derived from an EMBL/GenBank/DDBJ whole genome shotgun (WGS) entry which is preliminary data.</text>
</comment>
<sequence length="200" mass="21347">MGVRREHIEDLDRLAGIQRENTHAHHALEAAPTRRAGDRLPWLLVGLVGSILATFVVSRFEQVLATRVFVSFFVPGIVYLADAIGTQTEAIVVRGLSFNHSSLQKLLTGEIWTGLLIGLALGGLSFPLVLAAFGNLKLASAVALAILTAGGIATTVGLLFPWLLFRAGKDPAFGSGPVATIIQDVLSLLIYFIIIQLLAV</sequence>
<dbReference type="AlphaFoldDB" id="A0AAV3WGU4"/>
<dbReference type="PANTHER" id="PTHR41394">
    <property type="entry name" value="MAGNESIUM TRANSPORTER MGTE"/>
    <property type="match status" value="1"/>
</dbReference>
<dbReference type="InterPro" id="IPR006667">
    <property type="entry name" value="SLC41_membr_dom"/>
</dbReference>
<dbReference type="GO" id="GO:0008324">
    <property type="term" value="F:monoatomic cation transmembrane transporter activity"/>
    <property type="evidence" value="ECO:0007669"/>
    <property type="project" value="InterPro"/>
</dbReference>
<feature type="transmembrane region" description="Helical" evidence="8">
    <location>
        <begin position="64"/>
        <end position="81"/>
    </location>
</feature>
<evidence type="ECO:0000256" key="3">
    <source>
        <dbReference type="ARBA" id="ARBA00022448"/>
    </source>
</evidence>
<keyword evidence="5" id="KW-0460">Magnesium</keyword>
<feature type="transmembrane region" description="Helical" evidence="8">
    <location>
        <begin position="111"/>
        <end position="134"/>
    </location>
</feature>
<comment type="similarity">
    <text evidence="2">Belongs to the SLC41A transporter family.</text>
</comment>
<evidence type="ECO:0000256" key="2">
    <source>
        <dbReference type="ARBA" id="ARBA00009749"/>
    </source>
</evidence>
<gene>
    <name evidence="10" type="ORF">MiSe_25330</name>
</gene>
<evidence type="ECO:0000256" key="1">
    <source>
        <dbReference type="ARBA" id="ARBA00004141"/>
    </source>
</evidence>
<reference evidence="10" key="1">
    <citation type="submission" date="2019-10" db="EMBL/GenBank/DDBJ databases">
        <title>Draft genome sequece of Microseira wollei NIES-4236.</title>
        <authorList>
            <person name="Yamaguchi H."/>
            <person name="Suzuki S."/>
            <person name="Kawachi M."/>
        </authorList>
    </citation>
    <scope>NUCLEOTIDE SEQUENCE</scope>
    <source>
        <strain evidence="10">NIES-4236</strain>
    </source>
</reference>
<dbReference type="InterPro" id="IPR036739">
    <property type="entry name" value="SLC41_membr_dom_sf"/>
</dbReference>
<keyword evidence="6 8" id="KW-1133">Transmembrane helix</keyword>
<dbReference type="EMBL" id="BLAY01000034">
    <property type="protein sequence ID" value="GET37779.1"/>
    <property type="molecule type" value="Genomic_DNA"/>
</dbReference>
<keyword evidence="11" id="KW-1185">Reference proteome</keyword>
<feature type="domain" description="SLC41A/MgtE integral membrane" evidence="9">
    <location>
        <begin position="74"/>
        <end position="194"/>
    </location>
</feature>
<evidence type="ECO:0000256" key="5">
    <source>
        <dbReference type="ARBA" id="ARBA00022842"/>
    </source>
</evidence>
<feature type="transmembrane region" description="Helical" evidence="8">
    <location>
        <begin position="40"/>
        <end position="57"/>
    </location>
</feature>
<accession>A0AAV3WGU4</accession>
<dbReference type="RefSeq" id="WP_226579840.1">
    <property type="nucleotide sequence ID" value="NZ_BLAY01000034.1"/>
</dbReference>
<dbReference type="Proteomes" id="UP001050975">
    <property type="component" value="Unassembled WGS sequence"/>
</dbReference>
<comment type="subcellular location">
    <subcellularLocation>
        <location evidence="1">Membrane</location>
        <topology evidence="1">Multi-pass membrane protein</topology>
    </subcellularLocation>
</comment>
<evidence type="ECO:0000256" key="8">
    <source>
        <dbReference type="SAM" id="Phobius"/>
    </source>
</evidence>
<dbReference type="PANTHER" id="PTHR41394:SF5">
    <property type="entry name" value="SLC41A_MGTE INTEGRAL MEMBRANE DOMAIN-CONTAINING PROTEIN"/>
    <property type="match status" value="1"/>
</dbReference>
<dbReference type="SUPFAM" id="SSF161093">
    <property type="entry name" value="MgtE membrane domain-like"/>
    <property type="match status" value="1"/>
</dbReference>
<keyword evidence="7 8" id="KW-0472">Membrane</keyword>
<dbReference type="GO" id="GO:0016020">
    <property type="term" value="C:membrane"/>
    <property type="evidence" value="ECO:0007669"/>
    <property type="project" value="UniProtKB-SubCell"/>
</dbReference>
<organism evidence="10 11">
    <name type="scientific">Microseira wollei NIES-4236</name>
    <dbReference type="NCBI Taxonomy" id="2530354"/>
    <lineage>
        <taxon>Bacteria</taxon>
        <taxon>Bacillati</taxon>
        <taxon>Cyanobacteriota</taxon>
        <taxon>Cyanophyceae</taxon>
        <taxon>Oscillatoriophycideae</taxon>
        <taxon>Aerosakkonematales</taxon>
        <taxon>Aerosakkonemataceae</taxon>
        <taxon>Microseira</taxon>
    </lineage>
</organism>
<feature type="transmembrane region" description="Helical" evidence="8">
    <location>
        <begin position="177"/>
        <end position="199"/>
    </location>
</feature>
<keyword evidence="3" id="KW-0813">Transport</keyword>
<proteinExistence type="inferred from homology"/>
<evidence type="ECO:0000313" key="11">
    <source>
        <dbReference type="Proteomes" id="UP001050975"/>
    </source>
</evidence>
<feature type="transmembrane region" description="Helical" evidence="8">
    <location>
        <begin position="141"/>
        <end position="165"/>
    </location>
</feature>
<keyword evidence="4 8" id="KW-0812">Transmembrane</keyword>
<protein>
    <submittedName>
        <fullName evidence="10">Mg2+ transporter</fullName>
    </submittedName>
</protein>
<evidence type="ECO:0000313" key="10">
    <source>
        <dbReference type="EMBL" id="GET37779.1"/>
    </source>
</evidence>
<evidence type="ECO:0000256" key="4">
    <source>
        <dbReference type="ARBA" id="ARBA00022692"/>
    </source>
</evidence>
<name>A0AAV3WGU4_9CYAN</name>
<evidence type="ECO:0000256" key="6">
    <source>
        <dbReference type="ARBA" id="ARBA00022989"/>
    </source>
</evidence>
<dbReference type="Pfam" id="PF01769">
    <property type="entry name" value="MgtE"/>
    <property type="match status" value="1"/>
</dbReference>
<dbReference type="Gene3D" id="1.10.357.20">
    <property type="entry name" value="SLC41 divalent cation transporters, integral membrane domain"/>
    <property type="match status" value="1"/>
</dbReference>